<dbReference type="OrthoDB" id="678195at2"/>
<accession>A0A2P8HMV4</accession>
<sequence length="164" mass="19263">MHNPLALLSAALVNALLENGFTLFVRQSYPAGRDHTDTHIKEIFLITPYKDIGEANQHFQHIRFDHRKYIYQAQHTEEIAKLYVAAAQLSGYKVYAALLQQEEWDPPLYMDPAMRRYISLKTKWKPDRSEEVTAELFLHYGELYFTLKYGHEEIKVPLSDIEYD</sequence>
<dbReference type="AlphaFoldDB" id="A0A2P8HMV4"/>
<keyword evidence="2" id="KW-1185">Reference proteome</keyword>
<organism evidence="1 2">
    <name type="scientific">Chitinophaga niastensis</name>
    <dbReference type="NCBI Taxonomy" id="536980"/>
    <lineage>
        <taxon>Bacteria</taxon>
        <taxon>Pseudomonadati</taxon>
        <taxon>Bacteroidota</taxon>
        <taxon>Chitinophagia</taxon>
        <taxon>Chitinophagales</taxon>
        <taxon>Chitinophagaceae</taxon>
        <taxon>Chitinophaga</taxon>
    </lineage>
</organism>
<dbReference type="RefSeq" id="WP_106527998.1">
    <property type="nucleotide sequence ID" value="NZ_PYAW01000002.1"/>
</dbReference>
<proteinExistence type="predicted"/>
<evidence type="ECO:0000313" key="2">
    <source>
        <dbReference type="Proteomes" id="UP000240971"/>
    </source>
</evidence>
<protein>
    <submittedName>
        <fullName evidence="1">Uncharacterized protein</fullName>
    </submittedName>
</protein>
<reference evidence="1 2" key="1">
    <citation type="submission" date="2018-03" db="EMBL/GenBank/DDBJ databases">
        <title>Genomic Encyclopedia of Archaeal and Bacterial Type Strains, Phase II (KMG-II): from individual species to whole genera.</title>
        <authorList>
            <person name="Goeker M."/>
        </authorList>
    </citation>
    <scope>NUCLEOTIDE SEQUENCE [LARGE SCALE GENOMIC DNA]</scope>
    <source>
        <strain evidence="1 2">DSM 24859</strain>
    </source>
</reference>
<name>A0A2P8HMV4_CHINA</name>
<gene>
    <name evidence="1" type="ORF">CLV51_102412</name>
</gene>
<dbReference type="Proteomes" id="UP000240971">
    <property type="component" value="Unassembled WGS sequence"/>
</dbReference>
<dbReference type="EMBL" id="PYAW01000002">
    <property type="protein sequence ID" value="PSL47555.1"/>
    <property type="molecule type" value="Genomic_DNA"/>
</dbReference>
<comment type="caution">
    <text evidence="1">The sequence shown here is derived from an EMBL/GenBank/DDBJ whole genome shotgun (WGS) entry which is preliminary data.</text>
</comment>
<evidence type="ECO:0000313" key="1">
    <source>
        <dbReference type="EMBL" id="PSL47555.1"/>
    </source>
</evidence>